<dbReference type="PANTHER" id="PTHR43861">
    <property type="entry name" value="TRANS-ACONITATE 2-METHYLTRANSFERASE-RELATED"/>
    <property type="match status" value="1"/>
</dbReference>
<dbReference type="InterPro" id="IPR029063">
    <property type="entry name" value="SAM-dependent_MTases_sf"/>
</dbReference>
<evidence type="ECO:0000313" key="2">
    <source>
        <dbReference type="Proteomes" id="UP000011724"/>
    </source>
</evidence>
<gene>
    <name evidence="1" type="ordered locus">BN4_12122</name>
</gene>
<dbReference type="Proteomes" id="UP000011724">
    <property type="component" value="Chromosome"/>
</dbReference>
<evidence type="ECO:0008006" key="3">
    <source>
        <dbReference type="Google" id="ProtNLM"/>
    </source>
</evidence>
<dbReference type="Pfam" id="PF13489">
    <property type="entry name" value="Methyltransf_23"/>
    <property type="match status" value="1"/>
</dbReference>
<dbReference type="PATRIC" id="fig|879567.3.peg.2262"/>
<dbReference type="eggNOG" id="COG2227">
    <property type="taxonomic scope" value="Bacteria"/>
</dbReference>
<evidence type="ECO:0000313" key="1">
    <source>
        <dbReference type="EMBL" id="CCH49357.1"/>
    </source>
</evidence>
<sequence length="295" mass="33904">MYQDQLKMDIVNSSLMRKAVYDLVPAKTSRILDVGCGRGGLLLRLQRDKQCAELFGVDMDRDAIAQLRRYIDYAAVVDIEREPILPDEFKGYFNLIIMHDFVEHLFDPWLTLTRVREFLAPGGKAIISTPNFHYWKLQYEILSGHFPYGHGLWHGGHIRWYTPSSLLTLLSIGGYQVDDYMLELPGEANIDQLSCSAPLSTVHYPPVELQPNYPGKHVYSSDYRRNIRPYYPAFFGMKLIAVCTKGTLFWEPVPLTYDCERLSQLTLAVENPFSIFCPPPMKLVRPLDFPFESGI</sequence>
<dbReference type="STRING" id="1322246.BN4_12122"/>
<dbReference type="HOGENOM" id="CLU_942431_0_0_7"/>
<dbReference type="Gene3D" id="3.40.50.150">
    <property type="entry name" value="Vaccinia Virus protein VP39"/>
    <property type="match status" value="1"/>
</dbReference>
<dbReference type="CDD" id="cd02440">
    <property type="entry name" value="AdoMet_MTases"/>
    <property type="match status" value="1"/>
</dbReference>
<dbReference type="KEGG" id="dpi:BN4_12122"/>
<reference evidence="2" key="2">
    <citation type="journal article" date="2013" name="Stand. Genomic Sci.">
        <title>Complete genome sequence of Desulfocapsa sulfexigens, a marine deltaproteobacterium specialized in disproportionating inorganic sulfur compounds.</title>
        <authorList>
            <person name="Finster K.W."/>
            <person name="Kjeldsen K.U."/>
            <person name="Kube M."/>
            <person name="Reinhardt R."/>
            <person name="Mussmann M."/>
            <person name="Amann R."/>
            <person name="Schreiber L."/>
        </authorList>
    </citation>
    <scope>NUCLEOTIDE SEQUENCE [LARGE SCALE GENOMIC DNA]</scope>
    <source>
        <strain evidence="2">DSM 10523 / SB164P1</strain>
    </source>
</reference>
<keyword evidence="2" id="KW-1185">Reference proteome</keyword>
<dbReference type="RefSeq" id="WP_015415401.1">
    <property type="nucleotide sequence ID" value="NC_020409.1"/>
</dbReference>
<dbReference type="SUPFAM" id="SSF53335">
    <property type="entry name" value="S-adenosyl-L-methionine-dependent methyltransferases"/>
    <property type="match status" value="1"/>
</dbReference>
<dbReference type="AlphaFoldDB" id="M1WT92"/>
<accession>M1WT92</accession>
<proteinExistence type="predicted"/>
<dbReference type="BioCyc" id="DPIE1322246:BN4_RS10680-MONOMER"/>
<protein>
    <recommendedName>
        <fullName evidence="3">Methyltransferase type 12</fullName>
    </recommendedName>
</protein>
<reference evidence="1 2" key="1">
    <citation type="journal article" date="2013" name="PLoS ONE">
        <title>The first genomic and proteomic characterization of a deep-sea sulfate reducer: insights into the piezophilic lifestyle of Desulfovibrio piezophilus.</title>
        <authorList>
            <person name="Pradel N."/>
            <person name="Ji B."/>
            <person name="Gimenez G."/>
            <person name="Talla E."/>
            <person name="Lenoble P."/>
            <person name="Garel M."/>
            <person name="Tamburini C."/>
            <person name="Fourquet P."/>
            <person name="Lebrun R."/>
            <person name="Bertin P."/>
            <person name="Denis Y."/>
            <person name="Pophillat M."/>
            <person name="Barbe V."/>
            <person name="Ollivier B."/>
            <person name="Dolla A."/>
        </authorList>
    </citation>
    <scope>NUCLEOTIDE SEQUENCE [LARGE SCALE GENOMIC DNA]</scope>
    <source>
        <strain evidence="2">DSM 10523 / SB164P1</strain>
    </source>
</reference>
<organism evidence="1 2">
    <name type="scientific">Pseudodesulfovibrio piezophilus (strain DSM 21447 / JCM 15486 / C1TLV30)</name>
    <name type="common">Desulfovibrio piezophilus</name>
    <dbReference type="NCBI Taxonomy" id="1322246"/>
    <lineage>
        <taxon>Bacteria</taxon>
        <taxon>Pseudomonadati</taxon>
        <taxon>Thermodesulfobacteriota</taxon>
        <taxon>Desulfovibrionia</taxon>
        <taxon>Desulfovibrionales</taxon>
        <taxon>Desulfovibrionaceae</taxon>
    </lineage>
</organism>
<dbReference type="OrthoDB" id="9816564at2"/>
<name>M1WT92_PSEP2</name>
<dbReference type="EMBL" id="FO203427">
    <property type="protein sequence ID" value="CCH49357.1"/>
    <property type="molecule type" value="Genomic_DNA"/>
</dbReference>